<dbReference type="GO" id="GO:0005634">
    <property type="term" value="C:nucleus"/>
    <property type="evidence" value="ECO:0007669"/>
    <property type="project" value="TreeGrafter"/>
</dbReference>
<dbReference type="InterPro" id="IPR017930">
    <property type="entry name" value="Myb_dom"/>
</dbReference>
<name>A0A9P6FTS8_9FUNG</name>
<reference evidence="4" key="1">
    <citation type="journal article" date="2020" name="Fungal Divers.">
        <title>Resolving the Mortierellaceae phylogeny through synthesis of multi-gene phylogenetics and phylogenomics.</title>
        <authorList>
            <person name="Vandepol N."/>
            <person name="Liber J."/>
            <person name="Desiro A."/>
            <person name="Na H."/>
            <person name="Kennedy M."/>
            <person name="Barry K."/>
            <person name="Grigoriev I.V."/>
            <person name="Miller A.N."/>
            <person name="O'Donnell K."/>
            <person name="Stajich J.E."/>
            <person name="Bonito G."/>
        </authorList>
    </citation>
    <scope>NUCLEOTIDE SEQUENCE</scope>
    <source>
        <strain evidence="4">KOD1015</strain>
    </source>
</reference>
<feature type="region of interest" description="Disordered" evidence="1">
    <location>
        <begin position="110"/>
        <end position="144"/>
    </location>
</feature>
<dbReference type="Pfam" id="PF07638">
    <property type="entry name" value="Sigma70_ECF"/>
    <property type="match status" value="1"/>
</dbReference>
<dbReference type="GO" id="GO:0000978">
    <property type="term" value="F:RNA polymerase II cis-regulatory region sequence-specific DNA binding"/>
    <property type="evidence" value="ECO:0007669"/>
    <property type="project" value="TreeGrafter"/>
</dbReference>
<dbReference type="InterPro" id="IPR009057">
    <property type="entry name" value="Homeodomain-like_sf"/>
</dbReference>
<keyword evidence="5" id="KW-1185">Reference proteome</keyword>
<dbReference type="SUPFAM" id="SSF46689">
    <property type="entry name" value="Homeodomain-like"/>
    <property type="match status" value="1"/>
</dbReference>
<proteinExistence type="predicted"/>
<dbReference type="AlphaFoldDB" id="A0A9P6FTS8"/>
<dbReference type="OrthoDB" id="2350934at2759"/>
<dbReference type="PANTHER" id="PTHR45614">
    <property type="entry name" value="MYB PROTEIN-RELATED"/>
    <property type="match status" value="1"/>
</dbReference>
<evidence type="ECO:0000259" key="3">
    <source>
        <dbReference type="PROSITE" id="PS51294"/>
    </source>
</evidence>
<dbReference type="Proteomes" id="UP000780801">
    <property type="component" value="Unassembled WGS sequence"/>
</dbReference>
<evidence type="ECO:0000256" key="1">
    <source>
        <dbReference type="SAM" id="MobiDB-lite"/>
    </source>
</evidence>
<dbReference type="InterPro" id="IPR050560">
    <property type="entry name" value="MYB_TF"/>
</dbReference>
<organism evidence="4 5">
    <name type="scientific">Lunasporangiospora selenospora</name>
    <dbReference type="NCBI Taxonomy" id="979761"/>
    <lineage>
        <taxon>Eukaryota</taxon>
        <taxon>Fungi</taxon>
        <taxon>Fungi incertae sedis</taxon>
        <taxon>Mucoromycota</taxon>
        <taxon>Mortierellomycotina</taxon>
        <taxon>Mortierellomycetes</taxon>
        <taxon>Mortierellales</taxon>
        <taxon>Mortierellaceae</taxon>
        <taxon>Lunasporangiospora</taxon>
    </lineage>
</organism>
<dbReference type="SMART" id="SM00717">
    <property type="entry name" value="SANT"/>
    <property type="match status" value="4"/>
</dbReference>
<accession>A0A9P6FTS8</accession>
<feature type="domain" description="Myb-like" evidence="2">
    <location>
        <begin position="419"/>
        <end position="470"/>
    </location>
</feature>
<feature type="domain" description="Myb-like" evidence="2">
    <location>
        <begin position="190"/>
        <end position="274"/>
    </location>
</feature>
<evidence type="ECO:0000313" key="5">
    <source>
        <dbReference type="Proteomes" id="UP000780801"/>
    </source>
</evidence>
<feature type="compositionally biased region" description="Basic and acidic residues" evidence="1">
    <location>
        <begin position="117"/>
        <end position="127"/>
    </location>
</feature>
<evidence type="ECO:0008006" key="6">
    <source>
        <dbReference type="Google" id="ProtNLM"/>
    </source>
</evidence>
<dbReference type="PROSITE" id="PS50090">
    <property type="entry name" value="MYB_LIKE"/>
    <property type="match status" value="2"/>
</dbReference>
<feature type="domain" description="HTH myb-type" evidence="3">
    <location>
        <begin position="419"/>
        <end position="474"/>
    </location>
</feature>
<comment type="caution">
    <text evidence="4">The sequence shown here is derived from an EMBL/GenBank/DDBJ whole genome shotgun (WGS) entry which is preliminary data.</text>
</comment>
<feature type="compositionally biased region" description="Polar residues" evidence="1">
    <location>
        <begin position="128"/>
        <end position="144"/>
    </location>
</feature>
<evidence type="ECO:0000259" key="2">
    <source>
        <dbReference type="PROSITE" id="PS50090"/>
    </source>
</evidence>
<evidence type="ECO:0000313" key="4">
    <source>
        <dbReference type="EMBL" id="KAF9581314.1"/>
    </source>
</evidence>
<dbReference type="PROSITE" id="PS51294">
    <property type="entry name" value="HTH_MYB"/>
    <property type="match status" value="1"/>
</dbReference>
<dbReference type="InterPro" id="IPR053812">
    <property type="entry name" value="HTH_Sigma70_ECF-like"/>
</dbReference>
<dbReference type="EMBL" id="JAABOA010001558">
    <property type="protein sequence ID" value="KAF9581314.1"/>
    <property type="molecule type" value="Genomic_DNA"/>
</dbReference>
<sequence>MRQQGHTWKEIGLALGRSRQACNRRFDAHLNPRFGPSSTIAHEGSPHVSDSLPLTKTDQLGQFWKEDPEKIEVLKTMVQEGFAWKEIAQKLGDIKASACEKQWRLLRRQASPPLLKPSREKKTRVSSDVDTISSPNPTQGCPASTQFRRADLERLKRAVDDYGVDQWDRISTEIFQSQLCASLLRYQYTQMERRRRVWTIAQEKTLLQLVQTRTGSRAMTDKAGTTSNTAHTTTTGMVMEAIASLSDEQWESISRDVPGEHTGEECRKQWLTLELSPSRKLLRDREEGHETDSCKKSVNVFTKDLMEPSETARKQRATWTREQTQRLESIIEGMRALSDNNYYLYRRSLVINDGNDERKGYGTGDDSCPITSFNNNAIQDGLLDWSLIADQMRDKSTGERLFTKGQCKSRWYRLLREQAPTKKSGPWEKHEVEALVEGLTEKGPQWTEIQRMFVQGRSPTFIQAKWKAVQARIQKRTIIQRQSWDQAAAELFGDKTGAQMELLMKKRPELCLDYRS</sequence>
<protein>
    <recommendedName>
        <fullName evidence="6">Myb-like DNA-binding domain-containing protein</fullName>
    </recommendedName>
</protein>
<dbReference type="GO" id="GO:0000981">
    <property type="term" value="F:DNA-binding transcription factor activity, RNA polymerase II-specific"/>
    <property type="evidence" value="ECO:0007669"/>
    <property type="project" value="TreeGrafter"/>
</dbReference>
<dbReference type="InterPro" id="IPR001005">
    <property type="entry name" value="SANT/Myb"/>
</dbReference>
<dbReference type="Gene3D" id="1.10.10.60">
    <property type="entry name" value="Homeodomain-like"/>
    <property type="match status" value="2"/>
</dbReference>
<gene>
    <name evidence="4" type="ORF">BGW38_001710</name>
</gene>